<keyword evidence="6" id="KW-1185">Reference proteome</keyword>
<dbReference type="InterPro" id="IPR010123">
    <property type="entry name" value="PHA_synth_III_E"/>
</dbReference>
<evidence type="ECO:0000313" key="5">
    <source>
        <dbReference type="EMBL" id="SDZ82420.1"/>
    </source>
</evidence>
<name>A0A1H3W602_9RHOB</name>
<evidence type="ECO:0000313" key="6">
    <source>
        <dbReference type="Proteomes" id="UP000198703"/>
    </source>
</evidence>
<feature type="region of interest" description="Disordered" evidence="4">
    <location>
        <begin position="244"/>
        <end position="267"/>
    </location>
</feature>
<feature type="compositionally biased region" description="Basic and acidic residues" evidence="4">
    <location>
        <begin position="209"/>
        <end position="226"/>
    </location>
</feature>
<dbReference type="Proteomes" id="UP000198703">
    <property type="component" value="Unassembled WGS sequence"/>
</dbReference>
<accession>A0A1H3W602</accession>
<feature type="region of interest" description="Disordered" evidence="4">
    <location>
        <begin position="209"/>
        <end position="228"/>
    </location>
</feature>
<feature type="compositionally biased region" description="Gly residues" evidence="4">
    <location>
        <begin position="1"/>
        <end position="12"/>
    </location>
</feature>
<evidence type="ECO:0000256" key="3">
    <source>
        <dbReference type="ARBA" id="ARBA00022752"/>
    </source>
</evidence>
<reference evidence="5 6" key="1">
    <citation type="submission" date="2016-10" db="EMBL/GenBank/DDBJ databases">
        <authorList>
            <person name="de Groot N.N."/>
        </authorList>
    </citation>
    <scope>NUCLEOTIDE SEQUENCE [LARGE SCALE GENOMIC DNA]</scope>
    <source>
        <strain evidence="5 6">DSM 15345</strain>
    </source>
</reference>
<organism evidence="5 6">
    <name type="scientific">Rubrimonas cliftonensis</name>
    <dbReference type="NCBI Taxonomy" id="89524"/>
    <lineage>
        <taxon>Bacteria</taxon>
        <taxon>Pseudomonadati</taxon>
        <taxon>Pseudomonadota</taxon>
        <taxon>Alphaproteobacteria</taxon>
        <taxon>Rhodobacterales</taxon>
        <taxon>Paracoccaceae</taxon>
        <taxon>Rubrimonas</taxon>
    </lineage>
</organism>
<dbReference type="Pfam" id="PF09712">
    <property type="entry name" value="PHA_synth_III_E"/>
    <property type="match status" value="1"/>
</dbReference>
<dbReference type="GO" id="GO:0042619">
    <property type="term" value="P:poly-hydroxybutyrate biosynthetic process"/>
    <property type="evidence" value="ECO:0007669"/>
    <property type="project" value="UniProtKB-KW"/>
</dbReference>
<comment type="pathway">
    <text evidence="1">Biopolymer metabolism; poly-(R)-3-hydroxybutanoate biosynthesis.</text>
</comment>
<evidence type="ECO:0000256" key="2">
    <source>
        <dbReference type="ARBA" id="ARBA00019066"/>
    </source>
</evidence>
<evidence type="ECO:0000256" key="4">
    <source>
        <dbReference type="SAM" id="MobiDB-lite"/>
    </source>
</evidence>
<evidence type="ECO:0000256" key="1">
    <source>
        <dbReference type="ARBA" id="ARBA00004683"/>
    </source>
</evidence>
<dbReference type="RefSeq" id="WP_093248066.1">
    <property type="nucleotide sequence ID" value="NZ_FNQM01000001.1"/>
</dbReference>
<sequence>MAEGAAPGGGGRSDAEAGPDPLTTLLAELGPALAAQMQRAGLAALAAPPGEQPQDALWRIASAQGTAWSAALRAASARAARSAPGAAALARFLDPAQWLLGGDGAPEPALDRLVAPATDPELARGPEAAALRAALARHRALVGAAYLDMMAAVARRLAETDRPDFGQAQALWIEAAGRTLDRLHASEGFLASQARVAAAAVALRRAERAAEDARRRERGEPTRADVDALAETVATLRRELRALRRDMARGDGAGPESGRAPDAPGRG</sequence>
<protein>
    <recommendedName>
        <fullName evidence="2">Poly(3-hydroxyalkanoate) polymerase subunit PhaE</fullName>
    </recommendedName>
</protein>
<gene>
    <name evidence="5" type="ORF">SAMN05444370_101533</name>
</gene>
<dbReference type="UniPathway" id="UPA00917"/>
<dbReference type="AlphaFoldDB" id="A0A1H3W602"/>
<feature type="region of interest" description="Disordered" evidence="4">
    <location>
        <begin position="1"/>
        <end position="24"/>
    </location>
</feature>
<proteinExistence type="predicted"/>
<keyword evidence="3" id="KW-0583">PHB biosynthesis</keyword>
<dbReference type="EMBL" id="FNQM01000001">
    <property type="protein sequence ID" value="SDZ82420.1"/>
    <property type="molecule type" value="Genomic_DNA"/>
</dbReference>
<dbReference type="STRING" id="89524.SAMN05444370_101533"/>